<dbReference type="Proteomes" id="UP000626109">
    <property type="component" value="Unassembled WGS sequence"/>
</dbReference>
<keyword evidence="1" id="KW-0472">Membrane</keyword>
<feature type="transmembrane region" description="Helical" evidence="1">
    <location>
        <begin position="352"/>
        <end position="373"/>
    </location>
</feature>
<comment type="caution">
    <text evidence="2">The sequence shown here is derived from an EMBL/GenBank/DDBJ whole genome shotgun (WGS) entry which is preliminary data.</text>
</comment>
<name>A0A813J5E6_POLGL</name>
<keyword evidence="1" id="KW-1133">Transmembrane helix</keyword>
<evidence type="ECO:0000256" key="1">
    <source>
        <dbReference type="SAM" id="Phobius"/>
    </source>
</evidence>
<proteinExistence type="predicted"/>
<keyword evidence="1" id="KW-0812">Transmembrane</keyword>
<evidence type="ECO:0000313" key="3">
    <source>
        <dbReference type="Proteomes" id="UP000626109"/>
    </source>
</evidence>
<reference evidence="2" key="1">
    <citation type="submission" date="2021-02" db="EMBL/GenBank/DDBJ databases">
        <authorList>
            <person name="Dougan E. K."/>
            <person name="Rhodes N."/>
            <person name="Thang M."/>
            <person name="Chan C."/>
        </authorList>
    </citation>
    <scope>NUCLEOTIDE SEQUENCE</scope>
</reference>
<evidence type="ECO:0000313" key="2">
    <source>
        <dbReference type="EMBL" id="CAE8669151.1"/>
    </source>
</evidence>
<sequence>MRQTMSEAILAQAGLGAGLLPWRKYFEAMDLRRWRLHVLVLTTGVFGIFEASSTPAALGWRVAAPKTPQHWAWDVGQLIFNTDAGPLQIGGPQGCEVIDSGSVSDAVFGGVPGYGSAQIFNNNNNSLSKPSGHVWGGRSNGSLFFVGLQCQTPVVVHSVQINQVASTRFAQISVQAHIANNERQHIDLGKPCGCFWTTLFEAQLPSASSVETVFNDHNISGVMICAEACKKDGFCCNDPWVGSNQMISCSQACLMRASGLAAPSCSKLCARNGSSGCAVTSPVALWKGPYLSVEGNSFGLCSSCADLTNSSKCTHGVASPEACFAGCALSPPTVAVAAVAGAMGHKSDGDHALMIVAVTVPICLACFVGLTAWCCYGRRKSSDPHAHSTDATQANSLPRLLRAAFPSQLCKAAERKRDLDPCWAATSVAQLGELRQLAMAALGTEYWTATMHDINRVVLQPLCQRTGKCYAHVVNFEELLYITVFVSHAWLENFEQFFQSINSAFQDWTVKPNLWICATALLQSTDPTSVSLQVGAGVSPNEAPFTKALAKAEKLLIVRNATVDLYERIWCCWEFFLAYQQGMIHRPGAVMVVGPSMFGTGTKEVDITSARSSNIGDKRKILEHISKTASYQVINEKLTEIKYFNGRTEGKGDLETNCSD</sequence>
<dbReference type="EMBL" id="CAJNNW010022296">
    <property type="protein sequence ID" value="CAE8669151.1"/>
    <property type="molecule type" value="Genomic_DNA"/>
</dbReference>
<protein>
    <submittedName>
        <fullName evidence="2">Uncharacterized protein</fullName>
    </submittedName>
</protein>
<organism evidence="2 3">
    <name type="scientific">Polarella glacialis</name>
    <name type="common">Dinoflagellate</name>
    <dbReference type="NCBI Taxonomy" id="89957"/>
    <lineage>
        <taxon>Eukaryota</taxon>
        <taxon>Sar</taxon>
        <taxon>Alveolata</taxon>
        <taxon>Dinophyceae</taxon>
        <taxon>Suessiales</taxon>
        <taxon>Suessiaceae</taxon>
        <taxon>Polarella</taxon>
    </lineage>
</organism>
<gene>
    <name evidence="2" type="ORF">PGLA2088_LOCUS17109</name>
</gene>
<dbReference type="AlphaFoldDB" id="A0A813J5E6"/>
<accession>A0A813J5E6</accession>